<feature type="transmembrane region" description="Helical" evidence="1">
    <location>
        <begin position="20"/>
        <end position="40"/>
    </location>
</feature>
<dbReference type="InterPro" id="IPR041208">
    <property type="entry name" value="Cap15"/>
</dbReference>
<organism evidence="3 4">
    <name type="scientific">Methylomonas methanica</name>
    <dbReference type="NCBI Taxonomy" id="421"/>
    <lineage>
        <taxon>Bacteria</taxon>
        <taxon>Pseudomonadati</taxon>
        <taxon>Pseudomonadota</taxon>
        <taxon>Gammaproteobacteria</taxon>
        <taxon>Methylococcales</taxon>
        <taxon>Methylococcaceae</taxon>
        <taxon>Methylomonas</taxon>
    </lineage>
</organism>
<feature type="domain" description="CD-NTase-associated protein 15" evidence="2">
    <location>
        <begin position="85"/>
        <end position="209"/>
    </location>
</feature>
<dbReference type="EMBL" id="LUUH01000076">
    <property type="protein sequence ID" value="OAI00635.1"/>
    <property type="molecule type" value="Genomic_DNA"/>
</dbReference>
<name>A0A177M5I7_METMH</name>
<feature type="transmembrane region" description="Helical" evidence="1">
    <location>
        <begin position="46"/>
        <end position="64"/>
    </location>
</feature>
<keyword evidence="1" id="KW-0812">Transmembrane</keyword>
<evidence type="ECO:0000259" key="2">
    <source>
        <dbReference type="Pfam" id="PF18153"/>
    </source>
</evidence>
<protein>
    <recommendedName>
        <fullName evidence="2">CD-NTase-associated protein 15 domain-containing protein</fullName>
    </recommendedName>
</protein>
<keyword evidence="1" id="KW-1133">Transmembrane helix</keyword>
<reference evidence="3 4" key="1">
    <citation type="submission" date="2016-03" db="EMBL/GenBank/DDBJ databases">
        <authorList>
            <person name="Ploux O."/>
        </authorList>
    </citation>
    <scope>NUCLEOTIDE SEQUENCE [LARGE SCALE GENOMIC DNA]</scope>
    <source>
        <strain evidence="3 4">R-45371</strain>
    </source>
</reference>
<keyword evidence="1" id="KW-0472">Membrane</keyword>
<accession>A0A177M5I7</accession>
<dbReference type="RefSeq" id="WP_064037806.1">
    <property type="nucleotide sequence ID" value="NZ_LUUH01000076.1"/>
</dbReference>
<dbReference type="Proteomes" id="UP000077763">
    <property type="component" value="Unassembled WGS sequence"/>
</dbReference>
<dbReference type="AlphaFoldDB" id="A0A177M5I7"/>
<dbReference type="Pfam" id="PF18153">
    <property type="entry name" value="Cap15_CD_rec"/>
    <property type="match status" value="1"/>
</dbReference>
<evidence type="ECO:0000313" key="3">
    <source>
        <dbReference type="EMBL" id="OAI00635.1"/>
    </source>
</evidence>
<comment type="caution">
    <text evidence="3">The sequence shown here is derived from an EMBL/GenBank/DDBJ whole genome shotgun (WGS) entry which is preliminary data.</text>
</comment>
<gene>
    <name evidence="3" type="ORF">A1353_19555</name>
</gene>
<sequence>MPLHQYSLDDSLNASERLQVSYKLAAISSFSVGAISYAIAWISGHWGAVVALSAPSTIVVYLFSARLTELYLWRLPISRFLLGITIPNVNGVWNGKVETRRRDGQQVGGNAGVMAIKQTWSTLGVAFETDRTYSHSIGGFMTREAAHLILTIEYIANVKELHKDDLNVQAHKGTCWYRIRMTDDGCNLNEIDVPYYTDHRETGVIKLTKK</sequence>
<proteinExistence type="predicted"/>
<evidence type="ECO:0000313" key="4">
    <source>
        <dbReference type="Proteomes" id="UP000077763"/>
    </source>
</evidence>
<evidence type="ECO:0000256" key="1">
    <source>
        <dbReference type="SAM" id="Phobius"/>
    </source>
</evidence>